<dbReference type="PATRIC" id="fig|136160.3.peg.2501"/>
<protein>
    <recommendedName>
        <fullName evidence="3">histidine kinase</fullName>
        <ecNumber evidence="3">2.7.13.3</ecNumber>
    </recommendedName>
</protein>
<keyword evidence="9" id="KW-0067">ATP-binding</keyword>
<dbReference type="SMART" id="SM00388">
    <property type="entry name" value="HisKA"/>
    <property type="match status" value="1"/>
</dbReference>
<evidence type="ECO:0000259" key="14">
    <source>
        <dbReference type="PROSITE" id="PS50885"/>
    </source>
</evidence>
<name>A0A0M0KKT2_ALKHA</name>
<dbReference type="Gene3D" id="3.30.450.20">
    <property type="entry name" value="PAS domain"/>
    <property type="match status" value="1"/>
</dbReference>
<dbReference type="InterPro" id="IPR035965">
    <property type="entry name" value="PAS-like_dom_sf"/>
</dbReference>
<evidence type="ECO:0000256" key="6">
    <source>
        <dbReference type="ARBA" id="ARBA00022679"/>
    </source>
</evidence>
<dbReference type="SUPFAM" id="SSF55785">
    <property type="entry name" value="PYP-like sensor domain (PAS domain)"/>
    <property type="match status" value="1"/>
</dbReference>
<evidence type="ECO:0000313" key="15">
    <source>
        <dbReference type="EMBL" id="KOO39227.1"/>
    </source>
</evidence>
<evidence type="ECO:0000256" key="4">
    <source>
        <dbReference type="ARBA" id="ARBA00022475"/>
    </source>
</evidence>
<feature type="transmembrane region" description="Helical" evidence="12">
    <location>
        <begin position="184"/>
        <end position="206"/>
    </location>
</feature>
<keyword evidence="8" id="KW-0418">Kinase</keyword>
<keyword evidence="6" id="KW-0808">Transferase</keyword>
<dbReference type="InterPro" id="IPR036890">
    <property type="entry name" value="HATPase_C_sf"/>
</dbReference>
<dbReference type="SMART" id="SM00387">
    <property type="entry name" value="HATPase_c"/>
    <property type="match status" value="1"/>
</dbReference>
<proteinExistence type="predicted"/>
<dbReference type="Gene3D" id="6.10.340.10">
    <property type="match status" value="1"/>
</dbReference>
<keyword evidence="4" id="KW-1003">Cell membrane</keyword>
<accession>A0A0M0KKT2</accession>
<gene>
    <name evidence="15" type="ORF">AMD02_10535</name>
</gene>
<dbReference type="CDD" id="cd00082">
    <property type="entry name" value="HisKA"/>
    <property type="match status" value="1"/>
</dbReference>
<evidence type="ECO:0000256" key="1">
    <source>
        <dbReference type="ARBA" id="ARBA00000085"/>
    </source>
</evidence>
<evidence type="ECO:0000256" key="7">
    <source>
        <dbReference type="ARBA" id="ARBA00022741"/>
    </source>
</evidence>
<evidence type="ECO:0000256" key="2">
    <source>
        <dbReference type="ARBA" id="ARBA00004651"/>
    </source>
</evidence>
<evidence type="ECO:0000256" key="8">
    <source>
        <dbReference type="ARBA" id="ARBA00022777"/>
    </source>
</evidence>
<dbReference type="PROSITE" id="PS50885">
    <property type="entry name" value="HAMP"/>
    <property type="match status" value="1"/>
</dbReference>
<evidence type="ECO:0000256" key="11">
    <source>
        <dbReference type="ARBA" id="ARBA00023136"/>
    </source>
</evidence>
<dbReference type="InterPro" id="IPR004358">
    <property type="entry name" value="Sig_transdc_His_kin-like_C"/>
</dbReference>
<keyword evidence="12" id="KW-0812">Transmembrane</keyword>
<evidence type="ECO:0000259" key="13">
    <source>
        <dbReference type="PROSITE" id="PS50109"/>
    </source>
</evidence>
<comment type="subcellular location">
    <subcellularLocation>
        <location evidence="2">Cell membrane</location>
        <topology evidence="2">Multi-pass membrane protein</topology>
    </subcellularLocation>
</comment>
<dbReference type="PRINTS" id="PR00344">
    <property type="entry name" value="BCTRLSENSOR"/>
</dbReference>
<dbReference type="CDD" id="cd06225">
    <property type="entry name" value="HAMP"/>
    <property type="match status" value="1"/>
</dbReference>
<dbReference type="Pfam" id="PF00512">
    <property type="entry name" value="HisKA"/>
    <property type="match status" value="1"/>
</dbReference>
<dbReference type="SUPFAM" id="SSF47384">
    <property type="entry name" value="Homodimeric domain of signal transducing histidine kinase"/>
    <property type="match status" value="1"/>
</dbReference>
<dbReference type="InterPro" id="IPR003594">
    <property type="entry name" value="HATPase_dom"/>
</dbReference>
<comment type="catalytic activity">
    <reaction evidence="1">
        <text>ATP + protein L-histidine = ADP + protein N-phospho-L-histidine.</text>
        <dbReference type="EC" id="2.7.13.3"/>
    </reaction>
</comment>
<comment type="caution">
    <text evidence="15">The sequence shown here is derived from an EMBL/GenBank/DDBJ whole genome shotgun (WGS) entry which is preliminary data.</text>
</comment>
<dbReference type="GO" id="GO:0005524">
    <property type="term" value="F:ATP binding"/>
    <property type="evidence" value="ECO:0007669"/>
    <property type="project" value="UniProtKB-KW"/>
</dbReference>
<dbReference type="Pfam" id="PF00672">
    <property type="entry name" value="HAMP"/>
    <property type="match status" value="1"/>
</dbReference>
<dbReference type="Gene3D" id="3.30.565.10">
    <property type="entry name" value="Histidine kinase-like ATPase, C-terminal domain"/>
    <property type="match status" value="1"/>
</dbReference>
<dbReference type="InterPro" id="IPR003661">
    <property type="entry name" value="HisK_dim/P_dom"/>
</dbReference>
<reference evidence="15" key="1">
    <citation type="submission" date="2015-08" db="EMBL/GenBank/DDBJ databases">
        <title>Complete DNA Sequence of Pseudomonas syringae pv. actinidiae, the Causal Agent of Kiwifruit Canker Disease.</title>
        <authorList>
            <person name="Rikkerink E.H.A."/>
            <person name="Fineran P.C."/>
        </authorList>
    </citation>
    <scope>NUCLEOTIDE SEQUENCE</scope>
    <source>
        <strain evidence="15">DSM 13666</strain>
    </source>
</reference>
<dbReference type="GO" id="GO:0000155">
    <property type="term" value="F:phosphorelay sensor kinase activity"/>
    <property type="evidence" value="ECO:0007669"/>
    <property type="project" value="InterPro"/>
</dbReference>
<dbReference type="AlphaFoldDB" id="A0A0M0KKT2"/>
<organism evidence="15">
    <name type="scientific">Halalkalibacterium halodurans</name>
    <name type="common">Bacillus halodurans</name>
    <dbReference type="NCBI Taxonomy" id="86665"/>
    <lineage>
        <taxon>Bacteria</taxon>
        <taxon>Bacillati</taxon>
        <taxon>Bacillota</taxon>
        <taxon>Bacilli</taxon>
        <taxon>Bacillales</taxon>
        <taxon>Bacillaceae</taxon>
        <taxon>Halalkalibacterium (ex Joshi et al. 2022)</taxon>
    </lineage>
</organism>
<dbReference type="PANTHER" id="PTHR43065:SF10">
    <property type="entry name" value="PEROXIDE STRESS-ACTIVATED HISTIDINE KINASE MAK3"/>
    <property type="match status" value="1"/>
</dbReference>
<sequence>MRNWFQSLSFRNRILVVLLLITLLMSSFSLVLIASISEVNDVSKKISNEGVPELAWLTSWQEELAVKTFLVESYLNEEWCCDLVEEYQSIHSDQDGNIPEAWTRLPSSLEEIKMSMERLDFEMINNVQGLLDFGDEEGARSYLQTQFLPRIEEVELELSEARSNVLSTLNDHSSSLTTIIHQSLWLLFIVTVMVIGFSIVAAYRISGKLTNPLERMVDQVDAISKGQYGLYLTSTPQFEMQQMTVAINEMSKRLKSSFDTLFNEKKYREQILNSLPIGIITFDHQSNELSLNTAARLWVQASESDILLQQVEENQAFWQLFWSNSMCQNVKVSFSNSEGTHQVLVSKTELFNDQQIVIGQIFYFIDITEVEEMAKRMHQSEKLALVGEMAAGAAHEIRNPLAVIHGFISLMKQTMPDSNENKSYMPLLLQEIDRINGIIDEMLLLAKPGVPILKRGDIKEMAEELIPLIRHSYGHDDLKIEMKLDSAVVMMDRKQMKQVLHNLIKNSIDAVGGTGTVTLYSKVDESGWYHLFIRDTGKGIPSHLQETIFEPFSSSKESGTGLGLTIVQRIIENHHGSIRLVDSSENGTTFQISLPLADDA</sequence>
<keyword evidence="12" id="KW-1133">Transmembrane helix</keyword>
<feature type="domain" description="HAMP" evidence="14">
    <location>
        <begin position="207"/>
        <end position="259"/>
    </location>
</feature>
<dbReference type="SMART" id="SM00304">
    <property type="entry name" value="HAMP"/>
    <property type="match status" value="1"/>
</dbReference>
<dbReference type="EC" id="2.7.13.3" evidence="3"/>
<keyword evidence="7" id="KW-0547">Nucleotide-binding</keyword>
<evidence type="ECO:0000256" key="5">
    <source>
        <dbReference type="ARBA" id="ARBA00022553"/>
    </source>
</evidence>
<dbReference type="GeneID" id="87597413"/>
<dbReference type="CDD" id="cd00075">
    <property type="entry name" value="HATPase"/>
    <property type="match status" value="1"/>
</dbReference>
<dbReference type="Gene3D" id="1.10.287.130">
    <property type="match status" value="1"/>
</dbReference>
<evidence type="ECO:0000256" key="10">
    <source>
        <dbReference type="ARBA" id="ARBA00023012"/>
    </source>
</evidence>
<dbReference type="Pfam" id="PF02518">
    <property type="entry name" value="HATPase_c"/>
    <property type="match status" value="1"/>
</dbReference>
<dbReference type="SUPFAM" id="SSF55874">
    <property type="entry name" value="ATPase domain of HSP90 chaperone/DNA topoisomerase II/histidine kinase"/>
    <property type="match status" value="1"/>
</dbReference>
<dbReference type="GO" id="GO:0005886">
    <property type="term" value="C:plasma membrane"/>
    <property type="evidence" value="ECO:0007669"/>
    <property type="project" value="UniProtKB-SubCell"/>
</dbReference>
<dbReference type="InterPro" id="IPR003660">
    <property type="entry name" value="HAMP_dom"/>
</dbReference>
<dbReference type="PROSITE" id="PS50109">
    <property type="entry name" value="HIS_KIN"/>
    <property type="match status" value="1"/>
</dbReference>
<feature type="domain" description="Histidine kinase" evidence="13">
    <location>
        <begin position="392"/>
        <end position="598"/>
    </location>
</feature>
<keyword evidence="10" id="KW-0902">Two-component regulatory system</keyword>
<keyword evidence="11 12" id="KW-0472">Membrane</keyword>
<dbReference type="InterPro" id="IPR036097">
    <property type="entry name" value="HisK_dim/P_sf"/>
</dbReference>
<dbReference type="EMBL" id="LILD01000001">
    <property type="protein sequence ID" value="KOO39227.1"/>
    <property type="molecule type" value="Genomic_DNA"/>
</dbReference>
<dbReference type="RefSeq" id="WP_053431286.1">
    <property type="nucleotide sequence ID" value="NZ_CP040441.1"/>
</dbReference>
<evidence type="ECO:0000256" key="9">
    <source>
        <dbReference type="ARBA" id="ARBA00022840"/>
    </source>
</evidence>
<dbReference type="PANTHER" id="PTHR43065">
    <property type="entry name" value="SENSOR HISTIDINE KINASE"/>
    <property type="match status" value="1"/>
</dbReference>
<dbReference type="InterPro" id="IPR005467">
    <property type="entry name" value="His_kinase_dom"/>
</dbReference>
<evidence type="ECO:0000256" key="3">
    <source>
        <dbReference type="ARBA" id="ARBA00012438"/>
    </source>
</evidence>
<evidence type="ECO:0000256" key="12">
    <source>
        <dbReference type="SAM" id="Phobius"/>
    </source>
</evidence>
<keyword evidence="5" id="KW-0597">Phosphoprotein</keyword>